<reference evidence="1 2" key="1">
    <citation type="submission" date="2021-01" db="EMBL/GenBank/DDBJ databases">
        <title>Chryseolinea sp. Jin1 Genome sequencing and assembly.</title>
        <authorList>
            <person name="Kim I."/>
        </authorList>
    </citation>
    <scope>NUCLEOTIDE SEQUENCE [LARGE SCALE GENOMIC DNA]</scope>
    <source>
        <strain evidence="1 2">Jin1</strain>
    </source>
</reference>
<dbReference type="RefSeq" id="WP_202008805.1">
    <property type="nucleotide sequence ID" value="NZ_JAERRB010000003.1"/>
</dbReference>
<accession>A0ABS1KPZ2</accession>
<name>A0ABS1KPZ2_9BACT</name>
<dbReference type="Proteomes" id="UP000613030">
    <property type="component" value="Unassembled WGS sequence"/>
</dbReference>
<gene>
    <name evidence="1" type="ORF">JI741_09345</name>
</gene>
<proteinExistence type="predicted"/>
<evidence type="ECO:0000313" key="1">
    <source>
        <dbReference type="EMBL" id="MBL0741424.1"/>
    </source>
</evidence>
<sequence length="114" mass="13505">MPSKNLRYPLVRLSEDTQSTLFLIREELKSRKLFHALHKVDFDDCYFLPHLDSLILKELGLDDLSDDEFAIYSEILERRGKKIEADNDAVMKQTLRAYYELVEAKKKMKAERRP</sequence>
<dbReference type="EMBL" id="JAERRB010000003">
    <property type="protein sequence ID" value="MBL0741424.1"/>
    <property type="molecule type" value="Genomic_DNA"/>
</dbReference>
<organism evidence="1 2">
    <name type="scientific">Chryseolinea lacunae</name>
    <dbReference type="NCBI Taxonomy" id="2801331"/>
    <lineage>
        <taxon>Bacteria</taxon>
        <taxon>Pseudomonadati</taxon>
        <taxon>Bacteroidota</taxon>
        <taxon>Cytophagia</taxon>
        <taxon>Cytophagales</taxon>
        <taxon>Fulvivirgaceae</taxon>
        <taxon>Chryseolinea</taxon>
    </lineage>
</organism>
<protein>
    <submittedName>
        <fullName evidence="1">Uncharacterized protein</fullName>
    </submittedName>
</protein>
<evidence type="ECO:0000313" key="2">
    <source>
        <dbReference type="Proteomes" id="UP000613030"/>
    </source>
</evidence>
<keyword evidence="2" id="KW-1185">Reference proteome</keyword>
<comment type="caution">
    <text evidence="1">The sequence shown here is derived from an EMBL/GenBank/DDBJ whole genome shotgun (WGS) entry which is preliminary data.</text>
</comment>